<protein>
    <submittedName>
        <fullName evidence="1">Uncharacterized protein</fullName>
    </submittedName>
</protein>
<proteinExistence type="predicted"/>
<sequence length="50" mass="5597">MRVVNSNNQYCSVEFDRGNQRQCDQIKQVSGPTGPGCVQKFGVLECVDDF</sequence>
<evidence type="ECO:0000313" key="2">
    <source>
        <dbReference type="Proteomes" id="UP000805649"/>
    </source>
</evidence>
<dbReference type="Proteomes" id="UP000805649">
    <property type="component" value="Unassembled WGS sequence"/>
</dbReference>
<accession>A0ACC3YQ69</accession>
<name>A0ACC3YQ69_COLTU</name>
<dbReference type="EMBL" id="VUJX02000007">
    <property type="protein sequence ID" value="KAL0934079.1"/>
    <property type="molecule type" value="Genomic_DNA"/>
</dbReference>
<gene>
    <name evidence="1" type="ORF">CTRU02_210878</name>
</gene>
<reference evidence="1 2" key="1">
    <citation type="journal article" date="2020" name="Phytopathology">
        <title>Genome Sequence Resources of Colletotrichum truncatum, C. plurivorum, C. musicola, and C. sojae: Four Species Pathogenic to Soybean (Glycine max).</title>
        <authorList>
            <person name="Rogerio F."/>
            <person name="Boufleur T.R."/>
            <person name="Ciampi-Guillardi M."/>
            <person name="Sukno S.A."/>
            <person name="Thon M.R."/>
            <person name="Massola Junior N.S."/>
            <person name="Baroncelli R."/>
        </authorList>
    </citation>
    <scope>NUCLEOTIDE SEQUENCE [LARGE SCALE GENOMIC DNA]</scope>
    <source>
        <strain evidence="1 2">CMES1059</strain>
    </source>
</reference>
<organism evidence="1 2">
    <name type="scientific">Colletotrichum truncatum</name>
    <name type="common">Anthracnose fungus</name>
    <name type="synonym">Colletotrichum capsici</name>
    <dbReference type="NCBI Taxonomy" id="5467"/>
    <lineage>
        <taxon>Eukaryota</taxon>
        <taxon>Fungi</taxon>
        <taxon>Dikarya</taxon>
        <taxon>Ascomycota</taxon>
        <taxon>Pezizomycotina</taxon>
        <taxon>Sordariomycetes</taxon>
        <taxon>Hypocreomycetidae</taxon>
        <taxon>Glomerellales</taxon>
        <taxon>Glomerellaceae</taxon>
        <taxon>Colletotrichum</taxon>
        <taxon>Colletotrichum truncatum species complex</taxon>
    </lineage>
</organism>
<evidence type="ECO:0000313" key="1">
    <source>
        <dbReference type="EMBL" id="KAL0934079.1"/>
    </source>
</evidence>
<comment type="caution">
    <text evidence="1">The sequence shown here is derived from an EMBL/GenBank/DDBJ whole genome shotgun (WGS) entry which is preliminary data.</text>
</comment>
<keyword evidence="2" id="KW-1185">Reference proteome</keyword>